<feature type="domain" description="SET" evidence="2">
    <location>
        <begin position="1"/>
        <end position="110"/>
    </location>
</feature>
<dbReference type="Gene3D" id="2.170.270.10">
    <property type="entry name" value="SET domain"/>
    <property type="match status" value="1"/>
</dbReference>
<dbReference type="EMBL" id="QEAQ01000001">
    <property type="protein sequence ID" value="TPX62963.1"/>
    <property type="molecule type" value="Genomic_DNA"/>
</dbReference>
<feature type="region of interest" description="Disordered" evidence="1">
    <location>
        <begin position="144"/>
        <end position="163"/>
    </location>
</feature>
<dbReference type="Proteomes" id="UP000318582">
    <property type="component" value="Unassembled WGS sequence"/>
</dbReference>
<organism evidence="3 4">
    <name type="scientific">Powellomyces hirtus</name>
    <dbReference type="NCBI Taxonomy" id="109895"/>
    <lineage>
        <taxon>Eukaryota</taxon>
        <taxon>Fungi</taxon>
        <taxon>Fungi incertae sedis</taxon>
        <taxon>Chytridiomycota</taxon>
        <taxon>Chytridiomycota incertae sedis</taxon>
        <taxon>Chytridiomycetes</taxon>
        <taxon>Spizellomycetales</taxon>
        <taxon>Powellomycetaceae</taxon>
        <taxon>Powellomyces</taxon>
    </lineage>
</organism>
<dbReference type="InterPro" id="IPR046341">
    <property type="entry name" value="SET_dom_sf"/>
</dbReference>
<reference evidence="3 4" key="1">
    <citation type="journal article" date="2019" name="Sci. Rep.">
        <title>Comparative genomics of chytrid fungi reveal insights into the obligate biotrophic and pathogenic lifestyle of Synchytrium endobioticum.</title>
        <authorList>
            <person name="van de Vossenberg B.T.L.H."/>
            <person name="Warris S."/>
            <person name="Nguyen H.D.T."/>
            <person name="van Gent-Pelzer M.P.E."/>
            <person name="Joly D.L."/>
            <person name="van de Geest H.C."/>
            <person name="Bonants P.J.M."/>
            <person name="Smith D.S."/>
            <person name="Levesque C.A."/>
            <person name="van der Lee T.A.J."/>
        </authorList>
    </citation>
    <scope>NUCLEOTIDE SEQUENCE [LARGE SCALE GENOMIC DNA]</scope>
    <source>
        <strain evidence="3 4">CBS 809.83</strain>
    </source>
</reference>
<dbReference type="InterPro" id="IPR053201">
    <property type="entry name" value="Flavunoidine_N-MTase"/>
</dbReference>
<gene>
    <name evidence="3" type="ORF">PhCBS80983_g00097</name>
</gene>
<dbReference type="PANTHER" id="PTHR12350">
    <property type="entry name" value="HISTONE-LYSINE N-METHYLTRANSFERASE-RELATED"/>
    <property type="match status" value="1"/>
</dbReference>
<name>A0A507EFP9_9FUNG</name>
<dbReference type="SUPFAM" id="SSF82199">
    <property type="entry name" value="SET domain"/>
    <property type="match status" value="1"/>
</dbReference>
<protein>
    <recommendedName>
        <fullName evidence="2">SET domain-containing protein</fullName>
    </recommendedName>
</protein>
<dbReference type="PROSITE" id="PS50280">
    <property type="entry name" value="SET"/>
    <property type="match status" value="1"/>
</dbReference>
<evidence type="ECO:0000313" key="3">
    <source>
        <dbReference type="EMBL" id="TPX62963.1"/>
    </source>
</evidence>
<proteinExistence type="predicted"/>
<accession>A0A507EFP9</accession>
<dbReference type="AlphaFoldDB" id="A0A507EFP9"/>
<sequence>MTGQSQYPTHVENVPYGQALCANTDLEGGTVVEQFTGDDVEYDQLSDYDKCYVLNYQPKGSTEWKWMLPKSNARFANHSCDPNAYICSETRNLILRRAVKKNEQITFLYNPGTESDYWDPVWNFKCCCGTPQCQGDIDRYRVSDLVDPPRTTKPSTVPLPREE</sequence>
<keyword evidence="4" id="KW-1185">Reference proteome</keyword>
<dbReference type="PANTHER" id="PTHR12350:SF19">
    <property type="entry name" value="SET DOMAIN-CONTAINING PROTEIN"/>
    <property type="match status" value="1"/>
</dbReference>
<dbReference type="InterPro" id="IPR001214">
    <property type="entry name" value="SET_dom"/>
</dbReference>
<comment type="caution">
    <text evidence="3">The sequence shown here is derived from an EMBL/GenBank/DDBJ whole genome shotgun (WGS) entry which is preliminary data.</text>
</comment>
<evidence type="ECO:0000259" key="2">
    <source>
        <dbReference type="PROSITE" id="PS50280"/>
    </source>
</evidence>
<evidence type="ECO:0000313" key="4">
    <source>
        <dbReference type="Proteomes" id="UP000318582"/>
    </source>
</evidence>
<dbReference type="Pfam" id="PF00856">
    <property type="entry name" value="SET"/>
    <property type="match status" value="1"/>
</dbReference>
<evidence type="ECO:0000256" key="1">
    <source>
        <dbReference type="SAM" id="MobiDB-lite"/>
    </source>
</evidence>